<dbReference type="EMBL" id="CAJOAY010004595">
    <property type="protein sequence ID" value="CAF4075944.1"/>
    <property type="molecule type" value="Genomic_DNA"/>
</dbReference>
<dbReference type="AlphaFoldDB" id="A0A815R389"/>
<reference evidence="1" key="1">
    <citation type="submission" date="2021-02" db="EMBL/GenBank/DDBJ databases">
        <authorList>
            <person name="Nowell W R."/>
        </authorList>
    </citation>
    <scope>NUCLEOTIDE SEQUENCE</scope>
</reference>
<evidence type="ECO:0000313" key="2">
    <source>
        <dbReference type="EMBL" id="CAF4075944.1"/>
    </source>
</evidence>
<evidence type="ECO:0000313" key="3">
    <source>
        <dbReference type="Proteomes" id="UP000663891"/>
    </source>
</evidence>
<evidence type="ECO:0000313" key="1">
    <source>
        <dbReference type="EMBL" id="CAF1471850.1"/>
    </source>
</evidence>
<dbReference type="OrthoDB" id="10062977at2759"/>
<accession>A0A815R389</accession>
<gene>
    <name evidence="2" type="ORF">OKA104_LOCUS34265</name>
    <name evidence="1" type="ORF">VCS650_LOCUS40662</name>
</gene>
<organism evidence="1 3">
    <name type="scientific">Adineta steineri</name>
    <dbReference type="NCBI Taxonomy" id="433720"/>
    <lineage>
        <taxon>Eukaryota</taxon>
        <taxon>Metazoa</taxon>
        <taxon>Spiralia</taxon>
        <taxon>Gnathifera</taxon>
        <taxon>Rotifera</taxon>
        <taxon>Eurotatoria</taxon>
        <taxon>Bdelloidea</taxon>
        <taxon>Adinetida</taxon>
        <taxon>Adinetidae</taxon>
        <taxon>Adineta</taxon>
    </lineage>
</organism>
<proteinExistence type="predicted"/>
<dbReference type="EMBL" id="CAJNON010001565">
    <property type="protein sequence ID" value="CAF1471850.1"/>
    <property type="molecule type" value="Genomic_DNA"/>
</dbReference>
<sequence>MTSVWNIVGADVFDKNLEYVFVVSNELKINEYFTSELAIFTDQAAYHCDVHSSSMLIILLNVAAASTEKSGIWRSNIERFSLNLYSLVVRNSCKVQVVELYIDEHNKRFMFKAGIKTNIDDLVLALKGKKRKEQNKKKRTYKTSSTSLQFSTQLNDDQSNASTLNISNLTMINSELTPIFSTAAKINLPNYYIQKVSDSIEKFCINTFKNISLLNDIDYMISVNILDADINEYIKCGCNTNIKLIFRSQSSVFQLSAYFKHIKNSCCTMIKKKKQAMNNILSTNNNLSNFIIIDNTSNINNSQDISAELILNDEGESFQIVINDSITTASNSYETTTRSLSSRFTSNTTKKIRSSL</sequence>
<dbReference type="Proteomes" id="UP000663881">
    <property type="component" value="Unassembled WGS sequence"/>
</dbReference>
<dbReference type="Proteomes" id="UP000663891">
    <property type="component" value="Unassembled WGS sequence"/>
</dbReference>
<name>A0A815R389_9BILA</name>
<comment type="caution">
    <text evidence="1">The sequence shown here is derived from an EMBL/GenBank/DDBJ whole genome shotgun (WGS) entry which is preliminary data.</text>
</comment>
<protein>
    <submittedName>
        <fullName evidence="1">Uncharacterized protein</fullName>
    </submittedName>
</protein>